<evidence type="ECO:0000256" key="1">
    <source>
        <dbReference type="SAM" id="MobiDB-lite"/>
    </source>
</evidence>
<feature type="compositionally biased region" description="Pro residues" evidence="1">
    <location>
        <begin position="170"/>
        <end position="179"/>
    </location>
</feature>
<dbReference type="OrthoDB" id="5428901at2759"/>
<keyword evidence="2" id="KW-1133">Transmembrane helix</keyword>
<feature type="compositionally biased region" description="Low complexity" evidence="1">
    <location>
        <begin position="105"/>
        <end position="169"/>
    </location>
</feature>
<sequence length="680" mass="73661">MTSIDVELGTISFCDTSTSTISGCGVTTTPSVTVSSNSCIATEVSCITRIDVELGTVSSCDTSTSTISACGITTSNSSSTTPTTPPITSPRSSSSSPSAVIDPVSISTNSSSSLSSSTTGHSSSSGPAVVTANSSSSSTTSSPLGSSSSSGPATVPLSVTTDGSSSSSPTSPPTGPPSSLPTSSSNVPKFDAVPDIWPITQTILGDYTPLVMSRAFHMLLRTMYEQLLTWEPIRQMLTPGGGSLVDSSVLTPLRIAIISAHIGTAFSAGLTFFDTGYCNAENTNNPIICPPKLSVNPWVCDVVIVTLVLQVLTIIYVISQWWKKPGGFSADPTSVAGIAAFMGHPEIEQEFVQIPTEITYAALKKRLRGKKFRLGQFATERGIVKYGIMPVGDEENDPNKKEGIKDKIGSWWTNFQTKFAWLHNWKNNRFLFDILFVMLLIALLGLTIDAVSRYNKTQVVFLATASANGTGWRIFTALLGVIVSYYWGQIFQDAQTFAPYIDLARGSSNPDATILLRRHSIPLTAFFPLLWHCHYTPAMVAFIGLIAELLIVALSGLPYRTGQSRGEFLFWGITCLAILTIMIIQLIILAIWRRKLPHLPRAPESIAAVMTYVAGTSMTRDFNGLEQLKRKERDRAIRDLEKSYAYWWRREEDGRVRWVVDVVPGDKNNRALMDGASEFS</sequence>
<dbReference type="PANTHER" id="PTHR37544:SF3">
    <property type="entry name" value="SPRAY"/>
    <property type="match status" value="1"/>
</dbReference>
<dbReference type="Pfam" id="PF11915">
    <property type="entry name" value="DUF3433"/>
    <property type="match status" value="1"/>
</dbReference>
<feature type="transmembrane region" description="Helical" evidence="2">
    <location>
        <begin position="569"/>
        <end position="592"/>
    </location>
</feature>
<dbReference type="RefSeq" id="XP_024736381.1">
    <property type="nucleotide sequence ID" value="XM_024878146.1"/>
</dbReference>
<accession>A0A2J6T8X0</accession>
<keyword evidence="4" id="KW-1185">Reference proteome</keyword>
<organism evidence="3 4">
    <name type="scientific">Hyaloscypha bicolor E</name>
    <dbReference type="NCBI Taxonomy" id="1095630"/>
    <lineage>
        <taxon>Eukaryota</taxon>
        <taxon>Fungi</taxon>
        <taxon>Dikarya</taxon>
        <taxon>Ascomycota</taxon>
        <taxon>Pezizomycotina</taxon>
        <taxon>Leotiomycetes</taxon>
        <taxon>Helotiales</taxon>
        <taxon>Hyaloscyphaceae</taxon>
        <taxon>Hyaloscypha</taxon>
        <taxon>Hyaloscypha bicolor</taxon>
    </lineage>
</organism>
<evidence type="ECO:0000313" key="3">
    <source>
        <dbReference type="EMBL" id="PMD59477.1"/>
    </source>
</evidence>
<proteinExistence type="predicted"/>
<feature type="region of interest" description="Disordered" evidence="1">
    <location>
        <begin position="71"/>
        <end position="187"/>
    </location>
</feature>
<reference evidence="3 4" key="1">
    <citation type="submission" date="2016-04" db="EMBL/GenBank/DDBJ databases">
        <title>A degradative enzymes factory behind the ericoid mycorrhizal symbiosis.</title>
        <authorList>
            <consortium name="DOE Joint Genome Institute"/>
            <person name="Martino E."/>
            <person name="Morin E."/>
            <person name="Grelet G."/>
            <person name="Kuo A."/>
            <person name="Kohler A."/>
            <person name="Daghino S."/>
            <person name="Barry K."/>
            <person name="Choi C."/>
            <person name="Cichocki N."/>
            <person name="Clum A."/>
            <person name="Copeland A."/>
            <person name="Hainaut M."/>
            <person name="Haridas S."/>
            <person name="Labutti K."/>
            <person name="Lindquist E."/>
            <person name="Lipzen A."/>
            <person name="Khouja H.-R."/>
            <person name="Murat C."/>
            <person name="Ohm R."/>
            <person name="Olson A."/>
            <person name="Spatafora J."/>
            <person name="Veneault-Fourrey C."/>
            <person name="Henrissat B."/>
            <person name="Grigoriev I."/>
            <person name="Martin F."/>
            <person name="Perotto S."/>
        </authorList>
    </citation>
    <scope>NUCLEOTIDE SEQUENCE [LARGE SCALE GENOMIC DNA]</scope>
    <source>
        <strain evidence="3 4">E</strain>
    </source>
</reference>
<feature type="transmembrane region" description="Helical" evidence="2">
    <location>
        <begin position="430"/>
        <end position="451"/>
    </location>
</feature>
<dbReference type="EMBL" id="KZ613816">
    <property type="protein sequence ID" value="PMD59477.1"/>
    <property type="molecule type" value="Genomic_DNA"/>
</dbReference>
<feature type="compositionally biased region" description="Low complexity" evidence="1">
    <location>
        <begin position="89"/>
        <end position="98"/>
    </location>
</feature>
<dbReference type="GeneID" id="36586223"/>
<name>A0A2J6T8X0_9HELO</name>
<dbReference type="Proteomes" id="UP000235371">
    <property type="component" value="Unassembled WGS sequence"/>
</dbReference>
<evidence type="ECO:0000313" key="4">
    <source>
        <dbReference type="Proteomes" id="UP000235371"/>
    </source>
</evidence>
<dbReference type="AlphaFoldDB" id="A0A2J6T8X0"/>
<dbReference type="InParanoid" id="A0A2J6T8X0"/>
<dbReference type="InterPro" id="IPR021840">
    <property type="entry name" value="DUF3433"/>
</dbReference>
<keyword evidence="2" id="KW-0472">Membrane</keyword>
<feature type="transmembrane region" description="Helical" evidence="2">
    <location>
        <begin position="538"/>
        <end position="557"/>
    </location>
</feature>
<feature type="transmembrane region" description="Helical" evidence="2">
    <location>
        <begin position="471"/>
        <end position="488"/>
    </location>
</feature>
<dbReference type="PANTHER" id="PTHR37544">
    <property type="entry name" value="SPRAY-RELATED"/>
    <property type="match status" value="1"/>
</dbReference>
<feature type="compositionally biased region" description="Low complexity" evidence="1">
    <location>
        <begin position="73"/>
        <end position="82"/>
    </location>
</feature>
<evidence type="ECO:0000256" key="2">
    <source>
        <dbReference type="SAM" id="Phobius"/>
    </source>
</evidence>
<protein>
    <submittedName>
        <fullName evidence="3">Uncharacterized protein</fullName>
    </submittedName>
</protein>
<keyword evidence="2" id="KW-0812">Transmembrane</keyword>
<gene>
    <name evidence="3" type="ORF">K444DRAFT_590346</name>
</gene>